<evidence type="ECO:0000259" key="3">
    <source>
        <dbReference type="Pfam" id="PF07743"/>
    </source>
</evidence>
<dbReference type="Proteomes" id="UP000054481">
    <property type="component" value="Unassembled WGS sequence"/>
</dbReference>
<sequence length="76" mass="8706">MESHEAIEEAEHPSHLDGLRAENDARVAVCHEDLARAFADDDVDAAKRLAIRLRYWVNIRNAIHDWEEGKPPVLIH</sequence>
<dbReference type="InterPro" id="IPR009073">
    <property type="entry name" value="HscB_oligo_C"/>
</dbReference>
<evidence type="ECO:0000313" key="5">
    <source>
        <dbReference type="Proteomes" id="UP000054481"/>
    </source>
</evidence>
<dbReference type="GO" id="GO:0001671">
    <property type="term" value="F:ATPase activator activity"/>
    <property type="evidence" value="ECO:0007669"/>
    <property type="project" value="InterPro"/>
</dbReference>
<keyword evidence="5" id="KW-1185">Reference proteome</keyword>
<dbReference type="Pfam" id="PF07743">
    <property type="entry name" value="HSCB_C"/>
    <property type="match status" value="1"/>
</dbReference>
<dbReference type="InterPro" id="IPR036386">
    <property type="entry name" value="HscB_C_sf"/>
</dbReference>
<dbReference type="InterPro" id="IPR004640">
    <property type="entry name" value="HscB"/>
</dbReference>
<dbReference type="GO" id="GO:0051087">
    <property type="term" value="F:protein-folding chaperone binding"/>
    <property type="evidence" value="ECO:0007669"/>
    <property type="project" value="InterPro"/>
</dbReference>
<dbReference type="GO" id="GO:0051259">
    <property type="term" value="P:protein complex oligomerization"/>
    <property type="evidence" value="ECO:0007669"/>
    <property type="project" value="InterPro"/>
</dbReference>
<gene>
    <name evidence="4" type="ORF">HIM_07084</name>
</gene>
<dbReference type="PANTHER" id="PTHR14021:SF15">
    <property type="entry name" value="IRON-SULFUR CLUSTER CO-CHAPERONE PROTEIN HSCB"/>
    <property type="match status" value="1"/>
</dbReference>
<proteinExistence type="inferred from homology"/>
<evidence type="ECO:0000313" key="4">
    <source>
        <dbReference type="EMBL" id="KJZ73528.1"/>
    </source>
</evidence>
<dbReference type="EMBL" id="KQ030534">
    <property type="protein sequence ID" value="KJZ73528.1"/>
    <property type="molecule type" value="Genomic_DNA"/>
</dbReference>
<evidence type="ECO:0000256" key="2">
    <source>
        <dbReference type="ARBA" id="ARBA00023186"/>
    </source>
</evidence>
<feature type="domain" description="Co-chaperone HscB C-terminal oligomerisation" evidence="3">
    <location>
        <begin position="1"/>
        <end position="64"/>
    </location>
</feature>
<dbReference type="AlphaFoldDB" id="A0A0F7ZTQ6"/>
<organism evidence="4 5">
    <name type="scientific">Hirsutella minnesotensis 3608</name>
    <dbReference type="NCBI Taxonomy" id="1043627"/>
    <lineage>
        <taxon>Eukaryota</taxon>
        <taxon>Fungi</taxon>
        <taxon>Dikarya</taxon>
        <taxon>Ascomycota</taxon>
        <taxon>Pezizomycotina</taxon>
        <taxon>Sordariomycetes</taxon>
        <taxon>Hypocreomycetidae</taxon>
        <taxon>Hypocreales</taxon>
        <taxon>Ophiocordycipitaceae</taxon>
        <taxon>Hirsutella</taxon>
    </lineage>
</organism>
<dbReference type="OrthoDB" id="448954at2759"/>
<protein>
    <recommendedName>
        <fullName evidence="3">Co-chaperone HscB C-terminal oligomerisation domain-containing protein</fullName>
    </recommendedName>
</protein>
<dbReference type="PANTHER" id="PTHR14021">
    <property type="entry name" value="IRON-SULFUR CLUSTER CO-CHAPERONE PROTEIN HSCB"/>
    <property type="match status" value="1"/>
</dbReference>
<reference evidence="4 5" key="1">
    <citation type="journal article" date="2014" name="Genome Biol. Evol.">
        <title>Comparative genomics and transcriptomics analyses reveal divergent lifestyle features of nematode endoparasitic fungus Hirsutella minnesotensis.</title>
        <authorList>
            <person name="Lai Y."/>
            <person name="Liu K."/>
            <person name="Zhang X."/>
            <person name="Zhang X."/>
            <person name="Li K."/>
            <person name="Wang N."/>
            <person name="Shu C."/>
            <person name="Wu Y."/>
            <person name="Wang C."/>
            <person name="Bushley K.E."/>
            <person name="Xiang M."/>
            <person name="Liu X."/>
        </authorList>
    </citation>
    <scope>NUCLEOTIDE SEQUENCE [LARGE SCALE GENOMIC DNA]</scope>
    <source>
        <strain evidence="4 5">3608</strain>
    </source>
</reference>
<dbReference type="Gene3D" id="1.20.1280.20">
    <property type="entry name" value="HscB, C-terminal domain"/>
    <property type="match status" value="1"/>
</dbReference>
<dbReference type="GO" id="GO:0044571">
    <property type="term" value="P:[2Fe-2S] cluster assembly"/>
    <property type="evidence" value="ECO:0007669"/>
    <property type="project" value="InterPro"/>
</dbReference>
<accession>A0A0F7ZTQ6</accession>
<dbReference type="GO" id="GO:0005739">
    <property type="term" value="C:mitochondrion"/>
    <property type="evidence" value="ECO:0007669"/>
    <property type="project" value="TreeGrafter"/>
</dbReference>
<comment type="similarity">
    <text evidence="1">Belongs to the HscB family.</text>
</comment>
<keyword evidence="2" id="KW-0143">Chaperone</keyword>
<dbReference type="SUPFAM" id="SSF47144">
    <property type="entry name" value="HSC20 (HSCB), C-terminal oligomerisation domain"/>
    <property type="match status" value="1"/>
</dbReference>
<evidence type="ECO:0000256" key="1">
    <source>
        <dbReference type="ARBA" id="ARBA00010476"/>
    </source>
</evidence>
<name>A0A0F7ZTQ6_9HYPO</name>